<evidence type="ECO:0000313" key="4">
    <source>
        <dbReference type="Proteomes" id="UP000204221"/>
    </source>
</evidence>
<dbReference type="Proteomes" id="UP000204221">
    <property type="component" value="Chromosome"/>
</dbReference>
<dbReference type="AlphaFoldDB" id="A0A221W5V0"/>
<evidence type="ECO:0000256" key="1">
    <source>
        <dbReference type="SAM" id="MobiDB-lite"/>
    </source>
</evidence>
<dbReference type="PANTHER" id="PTHR43682:SF1">
    <property type="entry name" value="LACTATE UTILIZATION PROTEIN C"/>
    <property type="match status" value="1"/>
</dbReference>
<dbReference type="InterPro" id="IPR003741">
    <property type="entry name" value="LUD_dom"/>
</dbReference>
<feature type="compositionally biased region" description="Basic and acidic residues" evidence="1">
    <location>
        <begin position="1"/>
        <end position="17"/>
    </location>
</feature>
<name>A0A221W5V0_9PSEU</name>
<dbReference type="PANTHER" id="PTHR43682">
    <property type="entry name" value="LACTATE UTILIZATION PROTEIN C"/>
    <property type="match status" value="1"/>
</dbReference>
<evidence type="ECO:0000313" key="3">
    <source>
        <dbReference type="EMBL" id="ASO21312.1"/>
    </source>
</evidence>
<dbReference type="EMBL" id="CP022521">
    <property type="protein sequence ID" value="ASO21312.1"/>
    <property type="molecule type" value="Genomic_DNA"/>
</dbReference>
<dbReference type="InterPro" id="IPR024185">
    <property type="entry name" value="FTHF_cligase-like_sf"/>
</dbReference>
<reference evidence="3 4" key="1">
    <citation type="submission" date="2017-07" db="EMBL/GenBank/DDBJ databases">
        <title>Complete genome sequence of Actinoalloteichus hoggarensis DSM 45943, type strain of Actinoalloteichus hoggarensis.</title>
        <authorList>
            <person name="Ruckert C."/>
            <person name="Nouioui I."/>
            <person name="Willmese J."/>
            <person name="van Wezel G."/>
            <person name="Klenk H.-P."/>
            <person name="Kalinowski J."/>
            <person name="Zotchev S.B."/>
        </authorList>
    </citation>
    <scope>NUCLEOTIDE SEQUENCE [LARGE SCALE GENOMIC DNA]</scope>
    <source>
        <strain evidence="3 4">DSM 45943</strain>
    </source>
</reference>
<accession>A0A221W5V0</accession>
<dbReference type="InterPro" id="IPR037171">
    <property type="entry name" value="NagB/RpiA_transferase-like"/>
</dbReference>
<dbReference type="SUPFAM" id="SSF100950">
    <property type="entry name" value="NagB/RpiA/CoA transferase-like"/>
    <property type="match status" value="1"/>
</dbReference>
<dbReference type="Gene3D" id="3.40.50.10420">
    <property type="entry name" value="NagB/RpiA/CoA transferase-like"/>
    <property type="match status" value="1"/>
</dbReference>
<feature type="domain" description="LUD" evidence="2">
    <location>
        <begin position="130"/>
        <end position="237"/>
    </location>
</feature>
<keyword evidence="4" id="KW-1185">Reference proteome</keyword>
<feature type="compositionally biased region" description="Low complexity" evidence="1">
    <location>
        <begin position="18"/>
        <end position="31"/>
    </location>
</feature>
<organism evidence="3 4">
    <name type="scientific">Actinoalloteichus hoggarensis</name>
    <dbReference type="NCBI Taxonomy" id="1470176"/>
    <lineage>
        <taxon>Bacteria</taxon>
        <taxon>Bacillati</taxon>
        <taxon>Actinomycetota</taxon>
        <taxon>Actinomycetes</taxon>
        <taxon>Pseudonocardiales</taxon>
        <taxon>Pseudonocardiaceae</taxon>
        <taxon>Actinoalloteichus</taxon>
    </lineage>
</organism>
<dbReference type="KEGG" id="ahg:AHOG_18435"/>
<evidence type="ECO:0000259" key="2">
    <source>
        <dbReference type="Pfam" id="PF02589"/>
    </source>
</evidence>
<protein>
    <submittedName>
        <fullName evidence="3">Lactate utilization protein C</fullName>
    </submittedName>
</protein>
<dbReference type="Pfam" id="PF02589">
    <property type="entry name" value="LUD_dom"/>
    <property type="match status" value="1"/>
</dbReference>
<proteinExistence type="predicted"/>
<feature type="region of interest" description="Disordered" evidence="1">
    <location>
        <begin position="1"/>
        <end position="38"/>
    </location>
</feature>
<gene>
    <name evidence="3" type="primary">lutC</name>
    <name evidence="3" type="ORF">AHOG_18435</name>
</gene>
<sequence>MAETERAGTDPAADRAVDQAADQAGAVPAAGERSGSAREAVLRRVRAALADRPGPVAVPRDYDRTREAADPLALLAERIEDYRAMVHRVQAAELPARITASLAARGARRMAAPVDLPADWLVPEVAWRLDTDHSSTIEELDGIDGVLTGCAVAVAETGTLVLDAGEAQGRRMLTLLPDYHLCVVRADQVAVSLPEALARLDGTRPLTFVSGPSATSDIELNRVEGVHGPRTLEVVIVDA</sequence>